<gene>
    <name evidence="2" type="ORF">ACFOUT_13240</name>
</gene>
<dbReference type="EMBL" id="JBHSAW010000010">
    <property type="protein sequence ID" value="MFC4096847.1"/>
    <property type="molecule type" value="Genomic_DNA"/>
</dbReference>
<proteinExistence type="predicted"/>
<organism evidence="2 3">
    <name type="scientific">Euzebyella saccharophila</name>
    <dbReference type="NCBI Taxonomy" id="679664"/>
    <lineage>
        <taxon>Bacteria</taxon>
        <taxon>Pseudomonadati</taxon>
        <taxon>Bacteroidota</taxon>
        <taxon>Flavobacteriia</taxon>
        <taxon>Flavobacteriales</taxon>
        <taxon>Flavobacteriaceae</taxon>
        <taxon>Euzebyella</taxon>
    </lineage>
</organism>
<evidence type="ECO:0000313" key="2">
    <source>
        <dbReference type="EMBL" id="MFC4096847.1"/>
    </source>
</evidence>
<keyword evidence="1" id="KW-0812">Transmembrane</keyword>
<dbReference type="Gene3D" id="3.40.50.410">
    <property type="entry name" value="von Willebrand factor, type A domain"/>
    <property type="match status" value="1"/>
</dbReference>
<keyword evidence="3" id="KW-1185">Reference proteome</keyword>
<dbReference type="InterPro" id="IPR029062">
    <property type="entry name" value="Class_I_gatase-like"/>
</dbReference>
<comment type="caution">
    <text evidence="2">The sequence shown here is derived from an EMBL/GenBank/DDBJ whole genome shotgun (WGS) entry which is preliminary data.</text>
</comment>
<dbReference type="PANTHER" id="PTHR37947:SF1">
    <property type="entry name" value="BLL2462 PROTEIN"/>
    <property type="match status" value="1"/>
</dbReference>
<dbReference type="SUPFAM" id="SSF53300">
    <property type="entry name" value="vWA-like"/>
    <property type="match status" value="1"/>
</dbReference>
<keyword evidence="1" id="KW-0472">Membrane</keyword>
<name>A0ABV8JV31_9FLAO</name>
<reference evidence="3" key="1">
    <citation type="journal article" date="2019" name="Int. J. Syst. Evol. Microbiol.">
        <title>The Global Catalogue of Microorganisms (GCM) 10K type strain sequencing project: providing services to taxonomists for standard genome sequencing and annotation.</title>
        <authorList>
            <consortium name="The Broad Institute Genomics Platform"/>
            <consortium name="The Broad Institute Genome Sequencing Center for Infectious Disease"/>
            <person name="Wu L."/>
            <person name="Ma J."/>
        </authorList>
    </citation>
    <scope>NUCLEOTIDE SEQUENCE [LARGE SCALE GENOMIC DNA]</scope>
    <source>
        <strain evidence="3">CECT 7477</strain>
    </source>
</reference>
<evidence type="ECO:0000313" key="3">
    <source>
        <dbReference type="Proteomes" id="UP001595814"/>
    </source>
</evidence>
<sequence>MQIQTVLLILLAVSIALGIVLFQYFKIQKKRGQTGWVLSFLRFISIFGVLLLLINPKVVKNQYTAEKANLILLVDESTSIANDSSFLKQSVTTFGNDDRISKRFNLHTYGFGKDLSSDSLKFDQSETNISQALESIKEIFANSNAVTVLLSDGNQTVGQDFDYFKAGKQMSLFSVAVGDTTTYEDLAISQVNANKFAFLNNQFPVEIFVDYSGEKAINAELLISVDGNTVKRQQLKLDGISNSKVVTNLIKANSIGLKNVVASVQELPNEKNTSNNRREVAVEVVDEKTNILLVSDLVHPDIAALKKAIESNEQRSVSLVSSSVSSEIMQNVDLFILYQPTSQFKSIYEFIEKSNTSVFTITGSEADWDFINQAQNSFSKNSYDQTEEVSPVLNSGFTLFNLDDFSVDDFPPIKSNLGEVVDFTDSETLIGQMVKGVEIDEPLLTLMYEGKKRQAVFYGEGLWKWRMQTYRADKNFERFDQFIGKLVLFLASNEAKERLTLDYETVFAGSREAKIGASYFDNTFVFNADAELILSLKNADGKFKQEIPMFLNNNYYDADLSNLKPGKYNFTVSVKNENLSKSGSFTILDFDIEKQFLSTNYKKLKRLSERNNGNLYFPKELEALKDSLSNDQRLVPTQVSSQNIVSLIDFQILLAIIAISLAAEWFIRKYIGLI</sequence>
<protein>
    <submittedName>
        <fullName evidence="2">VWA domain-containing protein</fullName>
    </submittedName>
</protein>
<dbReference type="Proteomes" id="UP001595814">
    <property type="component" value="Unassembled WGS sequence"/>
</dbReference>
<evidence type="ECO:0000256" key="1">
    <source>
        <dbReference type="SAM" id="Phobius"/>
    </source>
</evidence>
<dbReference type="PANTHER" id="PTHR37947">
    <property type="entry name" value="BLL2462 PROTEIN"/>
    <property type="match status" value="1"/>
</dbReference>
<feature type="transmembrane region" description="Helical" evidence="1">
    <location>
        <begin position="6"/>
        <end position="24"/>
    </location>
</feature>
<keyword evidence="1" id="KW-1133">Transmembrane helix</keyword>
<dbReference type="SUPFAM" id="SSF52317">
    <property type="entry name" value="Class I glutamine amidotransferase-like"/>
    <property type="match status" value="1"/>
</dbReference>
<dbReference type="RefSeq" id="WP_192461584.1">
    <property type="nucleotide sequence ID" value="NZ_JACYFJ010000002.1"/>
</dbReference>
<accession>A0ABV8JV31</accession>
<dbReference type="InterPro" id="IPR036465">
    <property type="entry name" value="vWFA_dom_sf"/>
</dbReference>
<feature type="transmembrane region" description="Helical" evidence="1">
    <location>
        <begin position="36"/>
        <end position="54"/>
    </location>
</feature>